<dbReference type="EMBL" id="CP002059">
    <property type="protein sequence ID" value="ADI63810.1"/>
    <property type="molecule type" value="Genomic_DNA"/>
</dbReference>
<evidence type="ECO:0000256" key="1">
    <source>
        <dbReference type="SAM" id="MobiDB-lite"/>
    </source>
</evidence>
<evidence type="ECO:0000313" key="2">
    <source>
        <dbReference type="EMBL" id="ADI63810.1"/>
    </source>
</evidence>
<feature type="compositionally biased region" description="Polar residues" evidence="1">
    <location>
        <begin position="35"/>
        <end position="56"/>
    </location>
</feature>
<dbReference type="Proteomes" id="UP000001511">
    <property type="component" value="Chromosome"/>
</dbReference>
<keyword evidence="3" id="KW-1185">Reference proteome</keyword>
<accession>D7E513</accession>
<name>D7E513_NOSA0</name>
<dbReference type="HOGENOM" id="CLU_3009798_0_0_3"/>
<reference evidence="2 3" key="1">
    <citation type="journal article" date="2010" name="PLoS ONE">
        <title>Genome erosion in a nitrogen-fixing vertically transmitted endosymbiotic multicellular cyanobacterium.</title>
        <authorList>
            <person name="Ran L."/>
            <person name="Larsson J."/>
            <person name="Vigil-Stenman T."/>
            <person name="Nylander J.A."/>
            <person name="Ininbergs K."/>
            <person name="Zheng W.W."/>
            <person name="Lapidus A."/>
            <person name="Lowry S."/>
            <person name="Haselkorn R."/>
            <person name="Bergman B."/>
        </authorList>
    </citation>
    <scope>NUCLEOTIDE SEQUENCE [LARGE SCALE GENOMIC DNA]</scope>
    <source>
        <strain evidence="2 3">0708</strain>
    </source>
</reference>
<evidence type="ECO:0000313" key="3">
    <source>
        <dbReference type="Proteomes" id="UP000001511"/>
    </source>
</evidence>
<feature type="region of interest" description="Disordered" evidence="1">
    <location>
        <begin position="1"/>
        <end position="56"/>
    </location>
</feature>
<dbReference type="STRING" id="551115.Aazo_1641"/>
<proteinExistence type="predicted"/>
<dbReference type="AlphaFoldDB" id="D7E513"/>
<protein>
    <submittedName>
        <fullName evidence="2">Uncharacterized protein</fullName>
    </submittedName>
</protein>
<gene>
    <name evidence="2" type="ordered locus">Aazo_1641</name>
</gene>
<organism evidence="2 3">
    <name type="scientific">Nostoc azollae (strain 0708)</name>
    <name type="common">Anabaena azollae (strain 0708)</name>
    <dbReference type="NCBI Taxonomy" id="551115"/>
    <lineage>
        <taxon>Bacteria</taxon>
        <taxon>Bacillati</taxon>
        <taxon>Cyanobacteriota</taxon>
        <taxon>Cyanophyceae</taxon>
        <taxon>Nostocales</taxon>
        <taxon>Nostocaceae</taxon>
        <taxon>Trichormus</taxon>
    </lineage>
</organism>
<feature type="compositionally biased region" description="Low complexity" evidence="1">
    <location>
        <begin position="12"/>
        <end position="21"/>
    </location>
</feature>
<sequence length="56" mass="6081">MEVLEEKKSSKPKTVTSVTMSLGNEVVTEEISGDKSGSANNKTQTISNGDMDNYNR</sequence>
<dbReference type="KEGG" id="naz:Aazo_1641"/>